<reference evidence="1 2" key="1">
    <citation type="journal article" date="2021" name="Hortic Res">
        <title>High-quality reference genome and annotation aids understanding of berry development for evergreen blueberry (Vaccinium darrowii).</title>
        <authorList>
            <person name="Yu J."/>
            <person name="Hulse-Kemp A.M."/>
            <person name="Babiker E."/>
            <person name="Staton M."/>
        </authorList>
    </citation>
    <scope>NUCLEOTIDE SEQUENCE [LARGE SCALE GENOMIC DNA]</scope>
    <source>
        <strain evidence="2">cv. NJ 8807/NJ 8810</strain>
        <tissue evidence="1">Young leaf</tissue>
    </source>
</reference>
<keyword evidence="2" id="KW-1185">Reference proteome</keyword>
<dbReference type="EMBL" id="CM037153">
    <property type="protein sequence ID" value="KAH7858185.1"/>
    <property type="molecule type" value="Genomic_DNA"/>
</dbReference>
<dbReference type="Proteomes" id="UP000828048">
    <property type="component" value="Chromosome 3"/>
</dbReference>
<evidence type="ECO:0000313" key="2">
    <source>
        <dbReference type="Proteomes" id="UP000828048"/>
    </source>
</evidence>
<sequence>MKINNMKWCVSCILPFGSLDVIRIVHPNGRLQEIPGTLLIQASDLMKSHPNHVLKTPSFMPSSDGTVRRKIVTVPPEAELQRGKIYFLLPAKTRSALSMRKKKREFMRSNVNSVTTKRFVYDRYFSEIMAGKVPVQRNGRRRRGGVWRPRLESICEV</sequence>
<gene>
    <name evidence="1" type="ORF">Vadar_021026</name>
</gene>
<proteinExistence type="predicted"/>
<name>A0ACB7YX71_9ERIC</name>
<evidence type="ECO:0000313" key="1">
    <source>
        <dbReference type="EMBL" id="KAH7858185.1"/>
    </source>
</evidence>
<protein>
    <submittedName>
        <fullName evidence="1">Uncharacterized protein</fullName>
    </submittedName>
</protein>
<organism evidence="1 2">
    <name type="scientific">Vaccinium darrowii</name>
    <dbReference type="NCBI Taxonomy" id="229202"/>
    <lineage>
        <taxon>Eukaryota</taxon>
        <taxon>Viridiplantae</taxon>
        <taxon>Streptophyta</taxon>
        <taxon>Embryophyta</taxon>
        <taxon>Tracheophyta</taxon>
        <taxon>Spermatophyta</taxon>
        <taxon>Magnoliopsida</taxon>
        <taxon>eudicotyledons</taxon>
        <taxon>Gunneridae</taxon>
        <taxon>Pentapetalae</taxon>
        <taxon>asterids</taxon>
        <taxon>Ericales</taxon>
        <taxon>Ericaceae</taxon>
        <taxon>Vaccinioideae</taxon>
        <taxon>Vaccinieae</taxon>
        <taxon>Vaccinium</taxon>
    </lineage>
</organism>
<comment type="caution">
    <text evidence="1">The sequence shown here is derived from an EMBL/GenBank/DDBJ whole genome shotgun (WGS) entry which is preliminary data.</text>
</comment>
<accession>A0ACB7YX71</accession>